<accession>A0A0W0FKS9</accession>
<evidence type="ECO:0000313" key="2">
    <source>
        <dbReference type="EMBL" id="KTB36895.1"/>
    </source>
</evidence>
<organism evidence="2 3">
    <name type="scientific">Moniliophthora roreri</name>
    <name type="common">Frosty pod rot fungus</name>
    <name type="synonym">Monilia roreri</name>
    <dbReference type="NCBI Taxonomy" id="221103"/>
    <lineage>
        <taxon>Eukaryota</taxon>
        <taxon>Fungi</taxon>
        <taxon>Dikarya</taxon>
        <taxon>Basidiomycota</taxon>
        <taxon>Agaricomycotina</taxon>
        <taxon>Agaricomycetes</taxon>
        <taxon>Agaricomycetidae</taxon>
        <taxon>Agaricales</taxon>
        <taxon>Marasmiineae</taxon>
        <taxon>Marasmiaceae</taxon>
        <taxon>Moniliophthora</taxon>
    </lineage>
</organism>
<reference evidence="2 3" key="1">
    <citation type="submission" date="2015-12" db="EMBL/GenBank/DDBJ databases">
        <title>Draft genome sequence of Moniliophthora roreri, the causal agent of frosty pod rot of cacao.</title>
        <authorList>
            <person name="Aime M.C."/>
            <person name="Diaz-Valderrama J.R."/>
            <person name="Kijpornyongpan T."/>
            <person name="Phillips-Mora W."/>
        </authorList>
    </citation>
    <scope>NUCLEOTIDE SEQUENCE [LARGE SCALE GENOMIC DNA]</scope>
    <source>
        <strain evidence="2 3">MCA 2952</strain>
    </source>
</reference>
<name>A0A0W0FKS9_MONRR</name>
<dbReference type="EMBL" id="LATX01001879">
    <property type="protein sequence ID" value="KTB36895.1"/>
    <property type="molecule type" value="Genomic_DNA"/>
</dbReference>
<gene>
    <name evidence="2" type="ORF">WG66_10555</name>
</gene>
<comment type="caution">
    <text evidence="2">The sequence shown here is derived from an EMBL/GenBank/DDBJ whole genome shotgun (WGS) entry which is preliminary data.</text>
</comment>
<dbReference type="Proteomes" id="UP000054988">
    <property type="component" value="Unassembled WGS sequence"/>
</dbReference>
<dbReference type="AlphaFoldDB" id="A0A0W0FKS9"/>
<feature type="coiled-coil region" evidence="1">
    <location>
        <begin position="75"/>
        <end position="109"/>
    </location>
</feature>
<evidence type="ECO:0008006" key="4">
    <source>
        <dbReference type="Google" id="ProtNLM"/>
    </source>
</evidence>
<evidence type="ECO:0000256" key="1">
    <source>
        <dbReference type="SAM" id="Coils"/>
    </source>
</evidence>
<evidence type="ECO:0000313" key="3">
    <source>
        <dbReference type="Proteomes" id="UP000054988"/>
    </source>
</evidence>
<protein>
    <recommendedName>
        <fullName evidence="4">F-box domain-containing protein</fullName>
    </recommendedName>
</protein>
<dbReference type="SUPFAM" id="SSF52047">
    <property type="entry name" value="RNI-like"/>
    <property type="match status" value="1"/>
</dbReference>
<keyword evidence="1" id="KW-0175">Coiled coil</keyword>
<proteinExistence type="predicted"/>
<sequence length="619" mass="71839">MFSCNSVPVALLRFNEGIFINFMVPHGHATDVILCTSCGNKLVPESIWYPPVPATSLRSNHTPSRTEIARNSAILEAEEHDLRRYDEEIERLRLAVEKLEGARDGLFRKMEARRSWMAPIRRLPIEILERVFIDVCRMSEYSLRIHFTEHGGNTTTTVDATTLWISHVSNHWRNIACANQYLWSSLSLDLHDMTEDPQPLLELYLGNAAEHPLKMRICYPGDDTYVIYAMEQVLAELNGYRLSSILRTMTTHFPRCEELYINMPPRFLASILRERTTFPLLRTFFVDRNEPKYDEEGNLVNRHFWDAIYEAPLLREAHLDSVWPWYDLDYFPWERLTSLEVDYIDEYDDFFHILLHCHFLQSLTIYALGQHFRDLPAIGPVMLPHLQEFGLTSNSALSDSIHCILASMILPSLVSIFLETPPPWVYLFEREFIWNFRYIYDMIQRSSSSMTKLTLNRISNSIVNEPFETFSDVLKACPCLEYLHVDLMGTRQKEANKSEASFISNVRSLLSLSSMPWRINQAAVVPRLKQILIHERTQKPLDLQEMEVALNLVEERSARHLAAVGRTDVYPLTEACLHFCATTCLSRLESHSRNAIHPAHKERLAALKMDGTMCYVGWY</sequence>